<gene>
    <name evidence="1" type="ORF">MNBD_GAMMA03-2091</name>
</gene>
<reference evidence="1" key="1">
    <citation type="submission" date="2018-06" db="EMBL/GenBank/DDBJ databases">
        <authorList>
            <person name="Zhirakovskaya E."/>
        </authorList>
    </citation>
    <scope>NUCLEOTIDE SEQUENCE</scope>
</reference>
<accession>A0A3B0VR90</accession>
<feature type="non-terminal residue" evidence="1">
    <location>
        <position position="187"/>
    </location>
</feature>
<dbReference type="AlphaFoldDB" id="A0A3B0VR90"/>
<protein>
    <recommendedName>
        <fullName evidence="2">Lipoprotein</fullName>
    </recommendedName>
</protein>
<dbReference type="PROSITE" id="PS51257">
    <property type="entry name" value="PROKAR_LIPOPROTEIN"/>
    <property type="match status" value="1"/>
</dbReference>
<sequence length="187" mass="21521">MLKKFRLITSTIQLGLIIALFLLLTGCASIDQKYSLVLLPTHIENMGALVTNEKQRQLLHDSFSVAIGDQEYQIVSKEMVDKQLQPNHKQGCHSLKCQKEVAAIFHSPFVAYGQISKYENSYELAITVTDTRSSVQKIKQRNNSHNRGSFFDLVQGIRMMEYSSWRRGIRPLIMKPFFHLSLRDVEF</sequence>
<organism evidence="1">
    <name type="scientific">hydrothermal vent metagenome</name>
    <dbReference type="NCBI Taxonomy" id="652676"/>
    <lineage>
        <taxon>unclassified sequences</taxon>
        <taxon>metagenomes</taxon>
        <taxon>ecological metagenomes</taxon>
    </lineage>
</organism>
<evidence type="ECO:0000313" key="1">
    <source>
        <dbReference type="EMBL" id="VAW46095.1"/>
    </source>
</evidence>
<name>A0A3B0VR90_9ZZZZ</name>
<proteinExistence type="predicted"/>
<dbReference type="EMBL" id="UOFC01000087">
    <property type="protein sequence ID" value="VAW46095.1"/>
    <property type="molecule type" value="Genomic_DNA"/>
</dbReference>
<evidence type="ECO:0008006" key="2">
    <source>
        <dbReference type="Google" id="ProtNLM"/>
    </source>
</evidence>